<evidence type="ECO:0000256" key="6">
    <source>
        <dbReference type="ARBA" id="ARBA00023014"/>
    </source>
</evidence>
<dbReference type="SUPFAM" id="SSF50022">
    <property type="entry name" value="ISP domain"/>
    <property type="match status" value="1"/>
</dbReference>
<dbReference type="InterPro" id="IPR017941">
    <property type="entry name" value="Rieske_2Fe-2S"/>
</dbReference>
<comment type="cofactor">
    <cofactor evidence="9">
        <name>[2Fe-2S] cluster</name>
        <dbReference type="ChEBI" id="CHEBI:190135"/>
    </cofactor>
</comment>
<keyword evidence="6" id="KW-0411">Iron-sulfur</keyword>
<evidence type="ECO:0000256" key="5">
    <source>
        <dbReference type="ARBA" id="ARBA00023004"/>
    </source>
</evidence>
<dbReference type="PANTHER" id="PTHR10134">
    <property type="entry name" value="CYTOCHROME B-C1 COMPLEX SUBUNIT RIESKE, MITOCHONDRIAL"/>
    <property type="match status" value="1"/>
</dbReference>
<keyword evidence="7" id="KW-1015">Disulfide bond</keyword>
<evidence type="ECO:0000256" key="3">
    <source>
        <dbReference type="ARBA" id="ARBA00022714"/>
    </source>
</evidence>
<keyword evidence="13" id="KW-1185">Reference proteome</keyword>
<dbReference type="EMBL" id="CP106795">
    <property type="protein sequence ID" value="UXY40017.1"/>
    <property type="molecule type" value="Genomic_DNA"/>
</dbReference>
<dbReference type="PROSITE" id="PS51296">
    <property type="entry name" value="RIESKE"/>
    <property type="match status" value="1"/>
</dbReference>
<dbReference type="Pfam" id="PF00355">
    <property type="entry name" value="Rieske"/>
    <property type="match status" value="1"/>
</dbReference>
<evidence type="ECO:0000256" key="10">
    <source>
        <dbReference type="SAM" id="MobiDB-lite"/>
    </source>
</evidence>
<accession>A0ABY6F057</accession>
<dbReference type="CDD" id="cd03467">
    <property type="entry name" value="Rieske"/>
    <property type="match status" value="1"/>
</dbReference>
<feature type="domain" description="Rieske" evidence="11">
    <location>
        <begin position="69"/>
        <end position="161"/>
    </location>
</feature>
<reference evidence="12" key="1">
    <citation type="submission" date="2022-10" db="EMBL/GenBank/DDBJ databases">
        <authorList>
            <person name="Mo P."/>
        </authorList>
    </citation>
    <scope>NUCLEOTIDE SEQUENCE</scope>
    <source>
        <strain evidence="12">HUAS 14-6</strain>
    </source>
</reference>
<organism evidence="12 13">
    <name type="scientific">Streptomyces albidocamelliae</name>
    <dbReference type="NCBI Taxonomy" id="2981135"/>
    <lineage>
        <taxon>Bacteria</taxon>
        <taxon>Bacillati</taxon>
        <taxon>Actinomycetota</taxon>
        <taxon>Actinomycetes</taxon>
        <taxon>Kitasatosporales</taxon>
        <taxon>Streptomycetaceae</taxon>
        <taxon>Streptomyces</taxon>
    </lineage>
</organism>
<feature type="compositionally biased region" description="Low complexity" evidence="10">
    <location>
        <begin position="52"/>
        <end position="68"/>
    </location>
</feature>
<evidence type="ECO:0000256" key="2">
    <source>
        <dbReference type="ARBA" id="ARBA00015816"/>
    </source>
</evidence>
<dbReference type="InterPro" id="IPR005805">
    <property type="entry name" value="Rieske_Fe-S_prot_C"/>
</dbReference>
<evidence type="ECO:0000256" key="8">
    <source>
        <dbReference type="ARBA" id="ARBA00029586"/>
    </source>
</evidence>
<dbReference type="Gene3D" id="2.102.10.10">
    <property type="entry name" value="Rieske [2Fe-2S] iron-sulphur domain"/>
    <property type="match status" value="1"/>
</dbReference>
<dbReference type="InterPro" id="IPR036922">
    <property type="entry name" value="Rieske_2Fe-2S_sf"/>
</dbReference>
<keyword evidence="5" id="KW-0408">Iron</keyword>
<keyword evidence="3" id="KW-0001">2Fe-2S</keyword>
<evidence type="ECO:0000256" key="7">
    <source>
        <dbReference type="ARBA" id="ARBA00023157"/>
    </source>
</evidence>
<dbReference type="Proteomes" id="UP001060733">
    <property type="component" value="Chromosome"/>
</dbReference>
<name>A0ABY6F057_9ACTN</name>
<dbReference type="PRINTS" id="PR00162">
    <property type="entry name" value="RIESKE"/>
</dbReference>
<proteinExistence type="predicted"/>
<evidence type="ECO:0000256" key="1">
    <source>
        <dbReference type="ARBA" id="ARBA00002494"/>
    </source>
</evidence>
<keyword evidence="4" id="KW-0479">Metal-binding</keyword>
<gene>
    <name evidence="12" type="ORF">N8I86_02780</name>
</gene>
<evidence type="ECO:0000313" key="12">
    <source>
        <dbReference type="EMBL" id="UXY40017.1"/>
    </source>
</evidence>
<sequence length="162" mass="16105">MPRPPGQSLEPGRPIARRSTVLGLAGTALTAGAGLTGWKLLTDHASDSGARPSESPSVSPSPNSTSSSKELAKTTDIPEGGGKVFKSEGVVVTQPEAGTFKAFSATCTHAGCAVTSIANGVIACPCHGSSFSITDGSVQSGPATKALPATRITVDGDAITLS</sequence>
<comment type="function">
    <text evidence="1">Iron-sulfur subunit of the cytochrome bc1 complex, an essential component of the respiratory electron transport chain required for ATP synthesis. The bc1 complex catalyzes the oxidation of menaquinol and the reduction of cytochrome c in the respiratory chain. The bc1 complex operates through a Q-cycle mechanism that couples electron transfer to generation of the proton gradient that drives ATP synthesis.</text>
</comment>
<evidence type="ECO:0000259" key="11">
    <source>
        <dbReference type="PROSITE" id="PS51296"/>
    </source>
</evidence>
<feature type="region of interest" description="Disordered" evidence="10">
    <location>
        <begin position="43"/>
        <end position="83"/>
    </location>
</feature>
<evidence type="ECO:0000313" key="13">
    <source>
        <dbReference type="Proteomes" id="UP001060733"/>
    </source>
</evidence>
<evidence type="ECO:0000256" key="4">
    <source>
        <dbReference type="ARBA" id="ARBA00022723"/>
    </source>
</evidence>
<dbReference type="InterPro" id="IPR014349">
    <property type="entry name" value="Rieske_Fe-S_prot"/>
</dbReference>
<evidence type="ECO:0000256" key="9">
    <source>
        <dbReference type="ARBA" id="ARBA00034078"/>
    </source>
</evidence>
<protein>
    <recommendedName>
        <fullName evidence="2">Cytochrome bc1 complex Rieske iron-sulfur subunit</fullName>
    </recommendedName>
    <alternativeName>
        <fullName evidence="8">Cytochrome bc1 reductase complex subunit QcrA</fullName>
    </alternativeName>
</protein>